<dbReference type="EMBL" id="JASCZI010120845">
    <property type="protein sequence ID" value="MED6155725.1"/>
    <property type="molecule type" value="Genomic_DNA"/>
</dbReference>
<gene>
    <name evidence="1" type="ORF">PIB30_007590</name>
</gene>
<proteinExistence type="predicted"/>
<evidence type="ECO:0000313" key="1">
    <source>
        <dbReference type="EMBL" id="MED6155725.1"/>
    </source>
</evidence>
<organism evidence="1 2">
    <name type="scientific">Stylosanthes scabra</name>
    <dbReference type="NCBI Taxonomy" id="79078"/>
    <lineage>
        <taxon>Eukaryota</taxon>
        <taxon>Viridiplantae</taxon>
        <taxon>Streptophyta</taxon>
        <taxon>Embryophyta</taxon>
        <taxon>Tracheophyta</taxon>
        <taxon>Spermatophyta</taxon>
        <taxon>Magnoliopsida</taxon>
        <taxon>eudicotyledons</taxon>
        <taxon>Gunneridae</taxon>
        <taxon>Pentapetalae</taxon>
        <taxon>rosids</taxon>
        <taxon>fabids</taxon>
        <taxon>Fabales</taxon>
        <taxon>Fabaceae</taxon>
        <taxon>Papilionoideae</taxon>
        <taxon>50 kb inversion clade</taxon>
        <taxon>dalbergioids sensu lato</taxon>
        <taxon>Dalbergieae</taxon>
        <taxon>Pterocarpus clade</taxon>
        <taxon>Stylosanthes</taxon>
    </lineage>
</organism>
<evidence type="ECO:0000313" key="2">
    <source>
        <dbReference type="Proteomes" id="UP001341840"/>
    </source>
</evidence>
<protein>
    <submittedName>
        <fullName evidence="1">Uncharacterized protein</fullName>
    </submittedName>
</protein>
<accession>A0ABU6U4Y6</accession>
<reference evidence="1 2" key="1">
    <citation type="journal article" date="2023" name="Plants (Basel)">
        <title>Bridging the Gap: Combining Genomics and Transcriptomics Approaches to Understand Stylosanthes scabra, an Orphan Legume from the Brazilian Caatinga.</title>
        <authorList>
            <person name="Ferreira-Neto J.R.C."/>
            <person name="da Silva M.D."/>
            <person name="Binneck E."/>
            <person name="de Melo N.F."/>
            <person name="da Silva R.H."/>
            <person name="de Melo A.L.T.M."/>
            <person name="Pandolfi V."/>
            <person name="Bustamante F.O."/>
            <person name="Brasileiro-Vidal A.C."/>
            <person name="Benko-Iseppon A.M."/>
        </authorList>
    </citation>
    <scope>NUCLEOTIDE SEQUENCE [LARGE SCALE GENOMIC DNA]</scope>
    <source>
        <tissue evidence="1">Leaves</tissue>
    </source>
</reference>
<comment type="caution">
    <text evidence="1">The sequence shown here is derived from an EMBL/GenBank/DDBJ whole genome shotgun (WGS) entry which is preliminary data.</text>
</comment>
<feature type="non-terminal residue" evidence="1">
    <location>
        <position position="1"/>
    </location>
</feature>
<sequence length="95" mass="10613">GAFFVVGNGSDGYSHVSSGLFWLRRFGYEMEDLAALWYKSPAENVFETALHQFLDDEDALEMVRIARTHGHVELYVVHDGVDEGFPEVGYIDVGG</sequence>
<keyword evidence="2" id="KW-1185">Reference proteome</keyword>
<dbReference type="Proteomes" id="UP001341840">
    <property type="component" value="Unassembled WGS sequence"/>
</dbReference>
<name>A0ABU6U4Y6_9FABA</name>